<dbReference type="InterPro" id="IPR027417">
    <property type="entry name" value="P-loop_NTPase"/>
</dbReference>
<dbReference type="InterPro" id="IPR025662">
    <property type="entry name" value="Sigma_54_int_dom_ATP-bd_1"/>
</dbReference>
<dbReference type="EMBL" id="NBBI01000001">
    <property type="protein sequence ID" value="OWK33941.1"/>
    <property type="molecule type" value="Genomic_DNA"/>
</dbReference>
<sequence length="282" mass="30703">MRHSFHVRVGPVSFRIGSAWPEPIRQLRALYRDYPQDVGVPDFTVRLAPSRPWRRWVRPSVMIEGDYVIPDAAPLPVAHGLLAAEMGMNLQMAMGQRRFLLLHAAAVARDDRAIVMTGESGAGKSTLAALLQARGWRLMADEFVLLEPSSGLIHPFPRPVSLKNGAIDVAAAAFPDAHWGPLMRDTPKGAIRHLVPMPDGLAAGEQPARPVLLLFPRFGLAAEQRPVGAGEAFVRLTQASTNYVILGERGFAALTGLVRGVTRAAIDYPDVETAATMIEALW</sequence>
<comment type="caution">
    <text evidence="1">The sequence shown here is derived from an EMBL/GenBank/DDBJ whole genome shotgun (WGS) entry which is preliminary data.</text>
</comment>
<evidence type="ECO:0000313" key="2">
    <source>
        <dbReference type="Proteomes" id="UP000197290"/>
    </source>
</evidence>
<dbReference type="Gene3D" id="3.40.50.300">
    <property type="entry name" value="P-loop containing nucleotide triphosphate hydrolases"/>
    <property type="match status" value="1"/>
</dbReference>
<proteinExistence type="predicted"/>
<dbReference type="Proteomes" id="UP000197290">
    <property type="component" value="Unassembled WGS sequence"/>
</dbReference>
<dbReference type="OrthoDB" id="4544211at2"/>
<dbReference type="AlphaFoldDB" id="A0A245ZW26"/>
<dbReference type="RefSeq" id="WP_088366124.1">
    <property type="nucleotide sequence ID" value="NZ_NBBI01000001.1"/>
</dbReference>
<dbReference type="InterPro" id="IPR027600">
    <property type="entry name" value="HprK-rel_A"/>
</dbReference>
<accession>A0A245ZW26</accession>
<evidence type="ECO:0008006" key="3">
    <source>
        <dbReference type="Google" id="ProtNLM"/>
    </source>
</evidence>
<keyword evidence="2" id="KW-1185">Reference proteome</keyword>
<evidence type="ECO:0000313" key="1">
    <source>
        <dbReference type="EMBL" id="OWK33941.1"/>
    </source>
</evidence>
<name>A0A245ZW26_9SPHN</name>
<organism evidence="1 2">
    <name type="scientific">Sphingomonas dokdonensis</name>
    <dbReference type="NCBI Taxonomy" id="344880"/>
    <lineage>
        <taxon>Bacteria</taxon>
        <taxon>Pseudomonadati</taxon>
        <taxon>Pseudomonadota</taxon>
        <taxon>Alphaproteobacteria</taxon>
        <taxon>Sphingomonadales</taxon>
        <taxon>Sphingomonadaceae</taxon>
        <taxon>Sphingomonas</taxon>
    </lineage>
</organism>
<dbReference type="SUPFAM" id="SSF53795">
    <property type="entry name" value="PEP carboxykinase-like"/>
    <property type="match status" value="1"/>
</dbReference>
<gene>
    <name evidence="1" type="ORF">SPDO_08300</name>
</gene>
<reference evidence="1 2" key="1">
    <citation type="submission" date="2017-03" db="EMBL/GenBank/DDBJ databases">
        <title>Genome sequence of Sphingomonas dokdonensis DSM 21029.</title>
        <authorList>
            <person name="Poehlein A."/>
            <person name="Wuebbeler J.H."/>
            <person name="Steinbuechel A."/>
            <person name="Daniel R."/>
        </authorList>
    </citation>
    <scope>NUCLEOTIDE SEQUENCE [LARGE SCALE GENOMIC DNA]</scope>
    <source>
        <strain evidence="1 2">DSM 21029</strain>
    </source>
</reference>
<dbReference type="NCBIfam" id="TIGR04352">
    <property type="entry name" value="HprK_rel_A"/>
    <property type="match status" value="1"/>
</dbReference>
<protein>
    <recommendedName>
        <fullName evidence="3">HPr kinase/phosphorylase</fullName>
    </recommendedName>
</protein>
<dbReference type="PROSITE" id="PS00675">
    <property type="entry name" value="SIGMA54_INTERACT_1"/>
    <property type="match status" value="1"/>
</dbReference>